<gene>
    <name evidence="1" type="ORF">EV182_006531</name>
</gene>
<protein>
    <submittedName>
        <fullName evidence="1">Uncharacterized protein</fullName>
    </submittedName>
</protein>
<sequence length="233" mass="23350">MPNLLRLTLPTLPTQADVAINSTTATVASASPSMANSSFITSAPPVAELTPVGINVEAANALNSYGPLSAPPVLSTSNDDNGSSSHSNSNSNNSSDGSGREEGFSSLFGCYSGGEVSQNYSVTTATNTAIVPTSATTAVNTNSNGEHTSFQHLSPKAMTAYQLAQPQSSARPRGPNDSGSGGISNSFRSTLGLVAPTAAVVPVGSSIESAISGFSAAMSQQTPLAVGQGSTIH</sequence>
<reference evidence="1" key="1">
    <citation type="submission" date="2022-06" db="EMBL/GenBank/DDBJ databases">
        <title>Phylogenomic reconstructions and comparative analyses of Kickxellomycotina fungi.</title>
        <authorList>
            <person name="Reynolds N.K."/>
            <person name="Stajich J.E."/>
            <person name="Barry K."/>
            <person name="Grigoriev I.V."/>
            <person name="Crous P."/>
            <person name="Smith M.E."/>
        </authorList>
    </citation>
    <scope>NUCLEOTIDE SEQUENCE</scope>
    <source>
        <strain evidence="1">RSA 2271</strain>
    </source>
</reference>
<name>A0ACC1HPF3_9FUNG</name>
<accession>A0ACC1HPF3</accession>
<comment type="caution">
    <text evidence="1">The sequence shown here is derived from an EMBL/GenBank/DDBJ whole genome shotgun (WGS) entry which is preliminary data.</text>
</comment>
<dbReference type="Proteomes" id="UP001145114">
    <property type="component" value="Unassembled WGS sequence"/>
</dbReference>
<evidence type="ECO:0000313" key="1">
    <source>
        <dbReference type="EMBL" id="KAJ1677260.1"/>
    </source>
</evidence>
<evidence type="ECO:0000313" key="2">
    <source>
        <dbReference type="Proteomes" id="UP001145114"/>
    </source>
</evidence>
<dbReference type="EMBL" id="JAMZIH010002726">
    <property type="protein sequence ID" value="KAJ1677260.1"/>
    <property type="molecule type" value="Genomic_DNA"/>
</dbReference>
<organism evidence="1 2">
    <name type="scientific">Spiromyces aspiralis</name>
    <dbReference type="NCBI Taxonomy" id="68401"/>
    <lineage>
        <taxon>Eukaryota</taxon>
        <taxon>Fungi</taxon>
        <taxon>Fungi incertae sedis</taxon>
        <taxon>Zoopagomycota</taxon>
        <taxon>Kickxellomycotina</taxon>
        <taxon>Kickxellomycetes</taxon>
        <taxon>Kickxellales</taxon>
        <taxon>Kickxellaceae</taxon>
        <taxon>Spiromyces</taxon>
    </lineage>
</organism>
<proteinExistence type="predicted"/>
<keyword evidence="2" id="KW-1185">Reference proteome</keyword>